<evidence type="ECO:0000256" key="5">
    <source>
        <dbReference type="SAM" id="Phobius"/>
    </source>
</evidence>
<feature type="domain" description="DYW" evidence="6">
    <location>
        <begin position="777"/>
        <end position="869"/>
    </location>
</feature>
<keyword evidence="5" id="KW-0472">Membrane</keyword>
<reference evidence="7 8" key="1">
    <citation type="submission" date="2020-05" db="EMBL/GenBank/DDBJ databases">
        <title>Vigna angularis (adzuki bean) Var. LongXiaoDou No. 4 denovo assembly.</title>
        <authorList>
            <person name="Xiang H."/>
        </authorList>
    </citation>
    <scope>NUCLEOTIDE SEQUENCE [LARGE SCALE GENOMIC DNA]</scope>
    <source>
        <tissue evidence="7">Leaf</tissue>
    </source>
</reference>
<dbReference type="NCBIfam" id="TIGR00756">
    <property type="entry name" value="PPR"/>
    <property type="match status" value="1"/>
</dbReference>
<dbReference type="AlphaFoldDB" id="A0A8T0KAD9"/>
<keyword evidence="5" id="KW-1133">Transmembrane helix</keyword>
<comment type="similarity">
    <text evidence="1">Belongs to the PPR family. PCMP-H subfamily.</text>
</comment>
<dbReference type="InterPro" id="IPR046960">
    <property type="entry name" value="PPR_At4g14850-like_plant"/>
</dbReference>
<dbReference type="Pfam" id="PF20431">
    <property type="entry name" value="E_motif"/>
    <property type="match status" value="1"/>
</dbReference>
<dbReference type="InterPro" id="IPR002885">
    <property type="entry name" value="PPR_rpt"/>
</dbReference>
<evidence type="ECO:0000256" key="3">
    <source>
        <dbReference type="PROSITE-ProRule" id="PRU00708"/>
    </source>
</evidence>
<keyword evidence="2" id="KW-0677">Repeat</keyword>
<dbReference type="PANTHER" id="PTHR47926">
    <property type="entry name" value="PENTATRICOPEPTIDE REPEAT-CONTAINING PROTEIN"/>
    <property type="match status" value="1"/>
</dbReference>
<dbReference type="PROSITE" id="PS51375">
    <property type="entry name" value="PPR"/>
    <property type="match status" value="3"/>
</dbReference>
<dbReference type="EMBL" id="JABFOF010000005">
    <property type="protein sequence ID" value="KAG2396418.1"/>
    <property type="molecule type" value="Genomic_DNA"/>
</dbReference>
<protein>
    <submittedName>
        <fullName evidence="7">Pentatricopeptide repeat-containing protein</fullName>
    </submittedName>
</protein>
<dbReference type="InterPro" id="IPR046849">
    <property type="entry name" value="E2_motif"/>
</dbReference>
<dbReference type="InterPro" id="IPR032867">
    <property type="entry name" value="DYW_dom"/>
</dbReference>
<evidence type="ECO:0000259" key="6">
    <source>
        <dbReference type="Pfam" id="PF14432"/>
    </source>
</evidence>
<name>A0A8T0KAD9_PHAAN</name>
<evidence type="ECO:0000313" key="8">
    <source>
        <dbReference type="Proteomes" id="UP000743370"/>
    </source>
</evidence>
<dbReference type="Pfam" id="PF13041">
    <property type="entry name" value="PPR_2"/>
    <property type="match status" value="2"/>
</dbReference>
<keyword evidence="5" id="KW-0812">Transmembrane</keyword>
<accession>A0A8T0KAD9</accession>
<dbReference type="PANTHER" id="PTHR47926:SF522">
    <property type="entry name" value="TETRATRICOPEPTIDE REPEAT-LIKE SUPERFAMILY PROTEIN"/>
    <property type="match status" value="1"/>
</dbReference>
<organism evidence="7 8">
    <name type="scientific">Phaseolus angularis</name>
    <name type="common">Azuki bean</name>
    <name type="synonym">Vigna angularis</name>
    <dbReference type="NCBI Taxonomy" id="3914"/>
    <lineage>
        <taxon>Eukaryota</taxon>
        <taxon>Viridiplantae</taxon>
        <taxon>Streptophyta</taxon>
        <taxon>Embryophyta</taxon>
        <taxon>Tracheophyta</taxon>
        <taxon>Spermatophyta</taxon>
        <taxon>Magnoliopsida</taxon>
        <taxon>eudicotyledons</taxon>
        <taxon>Gunneridae</taxon>
        <taxon>Pentapetalae</taxon>
        <taxon>rosids</taxon>
        <taxon>fabids</taxon>
        <taxon>Fabales</taxon>
        <taxon>Fabaceae</taxon>
        <taxon>Papilionoideae</taxon>
        <taxon>50 kb inversion clade</taxon>
        <taxon>NPAAA clade</taxon>
        <taxon>indigoferoid/millettioid clade</taxon>
        <taxon>Phaseoleae</taxon>
        <taxon>Vigna</taxon>
    </lineage>
</organism>
<gene>
    <name evidence="7" type="ORF">HKW66_Vig0226930</name>
</gene>
<dbReference type="Proteomes" id="UP000743370">
    <property type="component" value="Unassembled WGS sequence"/>
</dbReference>
<evidence type="ECO:0000313" key="7">
    <source>
        <dbReference type="EMBL" id="KAG2396418.1"/>
    </source>
</evidence>
<dbReference type="FunFam" id="1.25.40.10:FF:000798">
    <property type="entry name" value="Pentatricopeptide repeat-containing protein At3g49170, chloroplastic"/>
    <property type="match status" value="1"/>
</dbReference>
<dbReference type="FunFam" id="1.25.40.10:FF:001050">
    <property type="entry name" value="Pentatricopeptide repeat-containing protein At2g33760"/>
    <property type="match status" value="1"/>
</dbReference>
<dbReference type="InterPro" id="IPR046848">
    <property type="entry name" value="E_motif"/>
</dbReference>
<dbReference type="Pfam" id="PF20430">
    <property type="entry name" value="Eplus_motif"/>
    <property type="match status" value="1"/>
</dbReference>
<feature type="compositionally biased region" description="Polar residues" evidence="4">
    <location>
        <begin position="33"/>
        <end position="45"/>
    </location>
</feature>
<dbReference type="InterPro" id="IPR011990">
    <property type="entry name" value="TPR-like_helical_dom_sf"/>
</dbReference>
<comment type="caution">
    <text evidence="7">The sequence shown here is derived from an EMBL/GenBank/DDBJ whole genome shotgun (WGS) entry which is preliminary data.</text>
</comment>
<feature type="repeat" description="PPR" evidence="3">
    <location>
        <begin position="562"/>
        <end position="596"/>
    </location>
</feature>
<feature type="repeat" description="PPR" evidence="3">
    <location>
        <begin position="597"/>
        <end position="632"/>
    </location>
</feature>
<dbReference type="Pfam" id="PF14432">
    <property type="entry name" value="DYW_deaminase"/>
    <property type="match status" value="1"/>
</dbReference>
<feature type="repeat" description="PPR" evidence="3">
    <location>
        <begin position="361"/>
        <end position="396"/>
    </location>
</feature>
<dbReference type="GO" id="GO:0009451">
    <property type="term" value="P:RNA modification"/>
    <property type="evidence" value="ECO:0007669"/>
    <property type="project" value="InterPro"/>
</dbReference>
<proteinExistence type="inferred from homology"/>
<evidence type="ECO:0000256" key="2">
    <source>
        <dbReference type="ARBA" id="ARBA00022737"/>
    </source>
</evidence>
<evidence type="ECO:0000256" key="4">
    <source>
        <dbReference type="SAM" id="MobiDB-lite"/>
    </source>
</evidence>
<sequence>MYCLRLIYRPSRVHKMDKGYELSTMDCIPNFPELNQVQTPTQSSPPHVDSYSPASTPSVPFEPFVPFGGTSSFDFADLNRASPPSLPTLPSLTSLAHPHYKLCYPNRASPPSLSTFPTLTNLGHLDGKSPSHGQALSREWKSSMKMVLTLPYGPPLEPSWSMDSRVIIIGFSLSGMLTLVFLMTLGLRIKVFATKLVRRCCSGKRLEMMVRDWELGFVMQIEELAMKVSVVRVLVGKFINDGSLNFGYDNFKHLWVKNMVMVLKLKKMFMALKGASRFLNVMIMMIEEDFNRRRFQQAPFEILMASLSSLSGNLELETWSPGTGYFDSHVCVGCALIDMFAKGSADIHSARMVFDKMRDKNLVTWTLMITRYAQHADGSQEAMELFCNMLHGHVAPNCFTFSSVLKACANLPDFSFGKQLHGQTIKLGLSAINCVGNSLVNMYARSGSTDCARKAFNILFEKNLFSCSTAIDAHAKALDSDESFNHDIENVAVGAGSFTYACLLSGAACLGTIGRGEQIHALIVKSGFGTDLCINNALISMYSKCGIKEAALQVFDDMGHRNVITWTSIISALAKHGFATKALELFYEMLEIGVKPNEVTYIAVLSACSHVGLIDEAWKHFNSMHYNYGISPRMEHYACMVDLLGRSGLLVEAIEFITSMPFDADALVWRTFLGSCRVHRNTKLGEHAAKIILEREPHDPATYILLSNLYASEGRWDDVAAIRKCMKQKKLIKETGYSWIEIDNQIHKFHVGDTSHPQAKMIYDELDELALKIKNLGYIPNTDFVLHDVEDEQKDHYLFQHSEKIAVAFALISTPKPKPIRIFKNLRVCGDCHTAMKYISIVTGREIVVRDAYRFHHVKNGICSCNDYWLDAACTIYHFLVYRGVMGRKGHMSPLVLDEGGIVEVVGFDGQTSLRVHAENNVGLQIIVLPAADRHSFAV</sequence>
<evidence type="ECO:0000256" key="1">
    <source>
        <dbReference type="ARBA" id="ARBA00006643"/>
    </source>
</evidence>
<dbReference type="GO" id="GO:0008270">
    <property type="term" value="F:zinc ion binding"/>
    <property type="evidence" value="ECO:0007669"/>
    <property type="project" value="InterPro"/>
</dbReference>
<feature type="transmembrane region" description="Helical" evidence="5">
    <location>
        <begin position="166"/>
        <end position="189"/>
    </location>
</feature>
<feature type="region of interest" description="Disordered" evidence="4">
    <location>
        <begin position="33"/>
        <end position="55"/>
    </location>
</feature>
<dbReference type="Gene3D" id="1.25.40.10">
    <property type="entry name" value="Tetratricopeptide repeat domain"/>
    <property type="match status" value="3"/>
</dbReference>
<dbReference type="GO" id="GO:0003723">
    <property type="term" value="F:RNA binding"/>
    <property type="evidence" value="ECO:0007669"/>
    <property type="project" value="InterPro"/>
</dbReference>